<dbReference type="PRINTS" id="PR00722">
    <property type="entry name" value="CHYMOTRYPSIN"/>
</dbReference>
<evidence type="ECO:0000256" key="1">
    <source>
        <dbReference type="ARBA" id="ARBA00023157"/>
    </source>
</evidence>
<proteinExistence type="predicted"/>
<dbReference type="FunFam" id="2.40.10.10:FF:000068">
    <property type="entry name" value="transmembrane protease serine 2"/>
    <property type="match status" value="1"/>
</dbReference>
<dbReference type="InterPro" id="IPR018114">
    <property type="entry name" value="TRYPSIN_HIS"/>
</dbReference>
<evidence type="ECO:0000313" key="5">
    <source>
        <dbReference type="Proteomes" id="UP000494165"/>
    </source>
</evidence>
<dbReference type="PROSITE" id="PS50240">
    <property type="entry name" value="TRYPSIN_DOM"/>
    <property type="match status" value="1"/>
</dbReference>
<keyword evidence="2" id="KW-0732">Signal</keyword>
<keyword evidence="5" id="KW-1185">Reference proteome</keyword>
<dbReference type="PROSITE" id="PS00134">
    <property type="entry name" value="TRYPSIN_HIS"/>
    <property type="match status" value="1"/>
</dbReference>
<dbReference type="OrthoDB" id="5565075at2759"/>
<organism evidence="4 5">
    <name type="scientific">Cloeon dipterum</name>
    <dbReference type="NCBI Taxonomy" id="197152"/>
    <lineage>
        <taxon>Eukaryota</taxon>
        <taxon>Metazoa</taxon>
        <taxon>Ecdysozoa</taxon>
        <taxon>Arthropoda</taxon>
        <taxon>Hexapoda</taxon>
        <taxon>Insecta</taxon>
        <taxon>Pterygota</taxon>
        <taxon>Palaeoptera</taxon>
        <taxon>Ephemeroptera</taxon>
        <taxon>Pisciforma</taxon>
        <taxon>Baetidae</taxon>
        <taxon>Cloeon</taxon>
    </lineage>
</organism>
<feature type="signal peptide" evidence="2">
    <location>
        <begin position="1"/>
        <end position="17"/>
    </location>
</feature>
<dbReference type="Proteomes" id="UP000494165">
    <property type="component" value="Unassembled WGS sequence"/>
</dbReference>
<sequence length="284" mass="31053">MWKSAVTILALLALSEAADWHNVKPAYRVKPTVLKKTYRHSNRIVGGTFATVGQFPYVAAILIDGTSFCGGVLISDYTVLTAAHCVNGGSTFEITLGALNIYDETEPGRLKIVPAKVRVHEAYADFNLANDVAILEFPSRIEFTDTIKPIRLPAWSQKDLLFDEELPARIAGWGWTYDGENSISSDLLYADVTTLYTELCESYYGSLYHSSQLCIDTFFGQYGTCDGDAGGPLILVENDGNETLIGIASYYADDGCEGIGPQGFARISSQLDWLEVHGGVIIRP</sequence>
<dbReference type="InterPro" id="IPR001254">
    <property type="entry name" value="Trypsin_dom"/>
</dbReference>
<dbReference type="InterPro" id="IPR001314">
    <property type="entry name" value="Peptidase_S1A"/>
</dbReference>
<evidence type="ECO:0000313" key="4">
    <source>
        <dbReference type="EMBL" id="CAB3387810.1"/>
    </source>
</evidence>
<dbReference type="CDD" id="cd00190">
    <property type="entry name" value="Tryp_SPc"/>
    <property type="match status" value="1"/>
</dbReference>
<feature type="domain" description="Peptidase S1" evidence="3">
    <location>
        <begin position="44"/>
        <end position="279"/>
    </location>
</feature>
<dbReference type="Gene3D" id="2.40.10.10">
    <property type="entry name" value="Trypsin-like serine proteases"/>
    <property type="match status" value="1"/>
</dbReference>
<dbReference type="InterPro" id="IPR009003">
    <property type="entry name" value="Peptidase_S1_PA"/>
</dbReference>
<dbReference type="PANTHER" id="PTHR24252">
    <property type="entry name" value="ACROSIN-RELATED"/>
    <property type="match status" value="1"/>
</dbReference>
<keyword evidence="1" id="KW-1015">Disulfide bond</keyword>
<name>A0A8S1DZL4_9INSE</name>
<accession>A0A8S1DZL4</accession>
<dbReference type="SMART" id="SM00020">
    <property type="entry name" value="Tryp_SPc"/>
    <property type="match status" value="1"/>
</dbReference>
<evidence type="ECO:0000259" key="3">
    <source>
        <dbReference type="PROSITE" id="PS50240"/>
    </source>
</evidence>
<dbReference type="InterPro" id="IPR043504">
    <property type="entry name" value="Peptidase_S1_PA_chymotrypsin"/>
</dbReference>
<reference evidence="4 5" key="1">
    <citation type="submission" date="2020-04" db="EMBL/GenBank/DDBJ databases">
        <authorList>
            <person name="Alioto T."/>
            <person name="Alioto T."/>
            <person name="Gomez Garrido J."/>
        </authorList>
    </citation>
    <scope>NUCLEOTIDE SEQUENCE [LARGE SCALE GENOMIC DNA]</scope>
</reference>
<dbReference type="PANTHER" id="PTHR24252:SF7">
    <property type="entry name" value="HYALIN"/>
    <property type="match status" value="1"/>
</dbReference>
<gene>
    <name evidence="4" type="ORF">CLODIP_2_CD09323</name>
</gene>
<dbReference type="GO" id="GO:0006508">
    <property type="term" value="P:proteolysis"/>
    <property type="evidence" value="ECO:0007669"/>
    <property type="project" value="InterPro"/>
</dbReference>
<dbReference type="AlphaFoldDB" id="A0A8S1DZL4"/>
<dbReference type="Pfam" id="PF00089">
    <property type="entry name" value="Trypsin"/>
    <property type="match status" value="1"/>
</dbReference>
<comment type="caution">
    <text evidence="4">The sequence shown here is derived from an EMBL/GenBank/DDBJ whole genome shotgun (WGS) entry which is preliminary data.</text>
</comment>
<feature type="chain" id="PRO_5035741331" description="Peptidase S1 domain-containing protein" evidence="2">
    <location>
        <begin position="18"/>
        <end position="284"/>
    </location>
</feature>
<dbReference type="SUPFAM" id="SSF50494">
    <property type="entry name" value="Trypsin-like serine proteases"/>
    <property type="match status" value="1"/>
</dbReference>
<dbReference type="GO" id="GO:0004252">
    <property type="term" value="F:serine-type endopeptidase activity"/>
    <property type="evidence" value="ECO:0007669"/>
    <property type="project" value="InterPro"/>
</dbReference>
<evidence type="ECO:0000256" key="2">
    <source>
        <dbReference type="SAM" id="SignalP"/>
    </source>
</evidence>
<protein>
    <recommendedName>
        <fullName evidence="3">Peptidase S1 domain-containing protein</fullName>
    </recommendedName>
</protein>
<dbReference type="EMBL" id="CADEPI010000628">
    <property type="protein sequence ID" value="CAB3387810.1"/>
    <property type="molecule type" value="Genomic_DNA"/>
</dbReference>